<keyword evidence="1" id="KW-0472">Membrane</keyword>
<feature type="transmembrane region" description="Helical" evidence="1">
    <location>
        <begin position="23"/>
        <end position="44"/>
    </location>
</feature>
<dbReference type="RefSeq" id="WP_091614049.1">
    <property type="nucleotide sequence ID" value="NZ_FNNC01000003.1"/>
</dbReference>
<keyword evidence="3" id="KW-1185">Reference proteome</keyword>
<evidence type="ECO:0000313" key="2">
    <source>
        <dbReference type="EMBL" id="SDW58183.1"/>
    </source>
</evidence>
<keyword evidence="1" id="KW-1133">Transmembrane helix</keyword>
<accession>A0A1H2UPY0</accession>
<dbReference type="EMBL" id="FNNC01000003">
    <property type="protein sequence ID" value="SDW58183.1"/>
    <property type="molecule type" value="Genomic_DNA"/>
</dbReference>
<sequence>MLRGAYLPGMISGGLLIGLTPDFPAVFLKAATGLLTLIFMEIHLNHIIGSEHRPKFAFLTYFMIVFTIALGAVFPIGISVIE</sequence>
<keyword evidence="1" id="KW-0812">Transmembrane</keyword>
<name>A0A1H2UPY0_9BACI</name>
<feature type="transmembrane region" description="Helical" evidence="1">
    <location>
        <begin position="56"/>
        <end position="81"/>
    </location>
</feature>
<protein>
    <submittedName>
        <fullName evidence="2">Uncharacterized protein</fullName>
    </submittedName>
</protein>
<organism evidence="2 3">
    <name type="scientific">Marinococcus luteus</name>
    <dbReference type="NCBI Taxonomy" id="1122204"/>
    <lineage>
        <taxon>Bacteria</taxon>
        <taxon>Bacillati</taxon>
        <taxon>Bacillota</taxon>
        <taxon>Bacilli</taxon>
        <taxon>Bacillales</taxon>
        <taxon>Bacillaceae</taxon>
        <taxon>Marinococcus</taxon>
    </lineage>
</organism>
<dbReference type="STRING" id="1122204.SAMN05421781_1831"/>
<gene>
    <name evidence="2" type="ORF">SAMN05421781_1831</name>
</gene>
<evidence type="ECO:0000313" key="3">
    <source>
        <dbReference type="Proteomes" id="UP000199488"/>
    </source>
</evidence>
<reference evidence="2 3" key="1">
    <citation type="submission" date="2016-10" db="EMBL/GenBank/DDBJ databases">
        <authorList>
            <person name="de Groot N.N."/>
        </authorList>
    </citation>
    <scope>NUCLEOTIDE SEQUENCE [LARGE SCALE GENOMIC DNA]</scope>
    <source>
        <strain evidence="2 3">DSM 23126</strain>
    </source>
</reference>
<dbReference type="Proteomes" id="UP000199488">
    <property type="component" value="Unassembled WGS sequence"/>
</dbReference>
<dbReference type="OrthoDB" id="9854871at2"/>
<evidence type="ECO:0000256" key="1">
    <source>
        <dbReference type="SAM" id="Phobius"/>
    </source>
</evidence>
<dbReference type="AlphaFoldDB" id="A0A1H2UPY0"/>
<proteinExistence type="predicted"/>